<comment type="caution">
    <text evidence="1">The sequence shown here is derived from an EMBL/GenBank/DDBJ whole genome shotgun (WGS) entry which is preliminary data.</text>
</comment>
<name>A0ABR6EI93_9ACTN</name>
<keyword evidence="2" id="KW-1185">Reference proteome</keyword>
<gene>
    <name evidence="1" type="ORF">GL263_14680</name>
</gene>
<protein>
    <submittedName>
        <fullName evidence="1">Uncharacterized protein</fullName>
    </submittedName>
</protein>
<dbReference type="Proteomes" id="UP000766698">
    <property type="component" value="Unassembled WGS sequence"/>
</dbReference>
<proteinExistence type="predicted"/>
<sequence length="100" mass="11205">MQRTEFYEVNVPIHTPDRTLHGVHVFTGKATSVTEALTRAHQVYEAAFAARQAGLEVPGQQDGGWGARGVRDGWELDWAAAKAGRWSNPNDWNRKTPYEL</sequence>
<dbReference type="RefSeq" id="WP_182856151.1">
    <property type="nucleotide sequence ID" value="NZ_WMLF01000197.1"/>
</dbReference>
<reference evidence="2" key="1">
    <citation type="journal article" date="2020" name="Syst. Appl. Microbiol.">
        <title>Streptomyces alkaliterrae sp. nov., isolated from an alkaline soil, and emended descriptions of Streptomyces alkaliphilus, Streptomyces calidiresistens and Streptomyces durbertensis.</title>
        <authorList>
            <person name="Swiecimska M."/>
            <person name="Golinska P."/>
            <person name="Nouioui I."/>
            <person name="Wypij M."/>
            <person name="Rai M."/>
            <person name="Sangal V."/>
            <person name="Goodfellow M."/>
        </authorList>
    </citation>
    <scope>NUCLEOTIDE SEQUENCE [LARGE SCALE GENOMIC DNA]</scope>
    <source>
        <strain evidence="2">DSM 104538</strain>
    </source>
</reference>
<evidence type="ECO:0000313" key="1">
    <source>
        <dbReference type="EMBL" id="MBB1244802.1"/>
    </source>
</evidence>
<organism evidence="1 2">
    <name type="scientific">Streptomyces durbertensis</name>
    <dbReference type="NCBI Taxonomy" id="2448886"/>
    <lineage>
        <taxon>Bacteria</taxon>
        <taxon>Bacillati</taxon>
        <taxon>Actinomycetota</taxon>
        <taxon>Actinomycetes</taxon>
        <taxon>Kitasatosporales</taxon>
        <taxon>Streptomycetaceae</taxon>
        <taxon>Streptomyces</taxon>
    </lineage>
</organism>
<evidence type="ECO:0000313" key="2">
    <source>
        <dbReference type="Proteomes" id="UP000766698"/>
    </source>
</evidence>
<accession>A0ABR6EI93</accession>
<dbReference type="EMBL" id="WMLF01000197">
    <property type="protein sequence ID" value="MBB1244802.1"/>
    <property type="molecule type" value="Genomic_DNA"/>
</dbReference>